<feature type="signal peptide" evidence="1">
    <location>
        <begin position="1"/>
        <end position="22"/>
    </location>
</feature>
<dbReference type="InterPro" id="IPR011042">
    <property type="entry name" value="6-blade_b-propeller_TolB-like"/>
</dbReference>
<dbReference type="PANTHER" id="PTHR42060:SF1">
    <property type="entry name" value="NHL REPEAT-CONTAINING PROTEIN"/>
    <property type="match status" value="1"/>
</dbReference>
<dbReference type="OrthoDB" id="9977941at2759"/>
<evidence type="ECO:0008006" key="4">
    <source>
        <dbReference type="Google" id="ProtNLM"/>
    </source>
</evidence>
<comment type="caution">
    <text evidence="2">The sequence shown here is derived from an EMBL/GenBank/DDBJ whole genome shotgun (WGS) entry which is preliminary data.</text>
</comment>
<reference evidence="2" key="1">
    <citation type="submission" date="2022-12" db="EMBL/GenBank/DDBJ databases">
        <authorList>
            <person name="Petersen C."/>
        </authorList>
    </citation>
    <scope>NUCLEOTIDE SEQUENCE</scope>
    <source>
        <strain evidence="2">IBT 17660</strain>
    </source>
</reference>
<keyword evidence="1" id="KW-0732">Signal</keyword>
<dbReference type="EMBL" id="JAPWDO010000003">
    <property type="protein sequence ID" value="KAJ5480481.1"/>
    <property type="molecule type" value="Genomic_DNA"/>
</dbReference>
<protein>
    <recommendedName>
        <fullName evidence="4">SMP-30/Gluconolactonase/LRE-like region domain-containing protein</fullName>
    </recommendedName>
</protein>
<keyword evidence="3" id="KW-1185">Reference proteome</keyword>
<evidence type="ECO:0000256" key="1">
    <source>
        <dbReference type="SAM" id="SignalP"/>
    </source>
</evidence>
<proteinExistence type="predicted"/>
<feature type="chain" id="PRO_5040905452" description="SMP-30/Gluconolactonase/LRE-like region domain-containing protein" evidence="1">
    <location>
        <begin position="23"/>
        <end position="342"/>
    </location>
</feature>
<dbReference type="AlphaFoldDB" id="A0A9W9X2A3"/>
<name>A0A9W9X2A3_9EURO</name>
<dbReference type="SUPFAM" id="SSF63829">
    <property type="entry name" value="Calcium-dependent phosphotriesterase"/>
    <property type="match status" value="1"/>
</dbReference>
<dbReference type="InterPro" id="IPR052998">
    <property type="entry name" value="Hetero-Diels-Alderase-like"/>
</dbReference>
<dbReference type="Proteomes" id="UP001147760">
    <property type="component" value="Unassembled WGS sequence"/>
</dbReference>
<organism evidence="2 3">
    <name type="scientific">Penicillium desertorum</name>
    <dbReference type="NCBI Taxonomy" id="1303715"/>
    <lineage>
        <taxon>Eukaryota</taxon>
        <taxon>Fungi</taxon>
        <taxon>Dikarya</taxon>
        <taxon>Ascomycota</taxon>
        <taxon>Pezizomycotina</taxon>
        <taxon>Eurotiomycetes</taxon>
        <taxon>Eurotiomycetidae</taxon>
        <taxon>Eurotiales</taxon>
        <taxon>Aspergillaceae</taxon>
        <taxon>Penicillium</taxon>
    </lineage>
</organism>
<dbReference type="PANTHER" id="PTHR42060">
    <property type="entry name" value="NHL REPEAT-CONTAINING PROTEIN-RELATED"/>
    <property type="match status" value="1"/>
</dbReference>
<accession>A0A9W9X2A3</accession>
<dbReference type="Gene3D" id="2.120.10.30">
    <property type="entry name" value="TolB, C-terminal domain"/>
    <property type="match status" value="1"/>
</dbReference>
<sequence>MLRSQTLRHILWLLTFFQLTVALSLHATTTYPLTVIGRFAQPHTFENIATRHNGQLLLTSTVSSTLYQVDPLRNNQISAIIDIPQTTGLLGIAELEEDVFFVISANLSSVQGVPGSNAIWRLDMRGHGSCFESKRTAKTKKSLSLVANISSAQLLNGMCRLGDHDTTSLLIADSQAGRIFKLDSRTGSFRTIIDDEALKSSFKGLQVAVNGIHVRGSYLFFTNLNKGILGRIPISLSTGIPTGPVEIIVQGVQGDDFAVSRDGKTAWVAMNGQNSLVEVDIFARSARVVAESSYLASASAVSFGRTLLDQDSLYISSAGVLDSTIGINHTVTGGIVARVDLV</sequence>
<reference evidence="2" key="2">
    <citation type="journal article" date="2023" name="IMA Fungus">
        <title>Comparative genomic study of the Penicillium genus elucidates a diverse pangenome and 15 lateral gene transfer events.</title>
        <authorList>
            <person name="Petersen C."/>
            <person name="Sorensen T."/>
            <person name="Nielsen M.R."/>
            <person name="Sondergaard T.E."/>
            <person name="Sorensen J.L."/>
            <person name="Fitzpatrick D.A."/>
            <person name="Frisvad J.C."/>
            <person name="Nielsen K.L."/>
        </authorList>
    </citation>
    <scope>NUCLEOTIDE SEQUENCE</scope>
    <source>
        <strain evidence="2">IBT 17660</strain>
    </source>
</reference>
<evidence type="ECO:0000313" key="2">
    <source>
        <dbReference type="EMBL" id="KAJ5480481.1"/>
    </source>
</evidence>
<evidence type="ECO:0000313" key="3">
    <source>
        <dbReference type="Proteomes" id="UP001147760"/>
    </source>
</evidence>
<gene>
    <name evidence="2" type="ORF">N7530_005990</name>
</gene>